<dbReference type="InterPro" id="IPR050173">
    <property type="entry name" value="ABC_transporter_C-like"/>
</dbReference>
<dbReference type="EMBL" id="HG792015">
    <property type="protein sequence ID" value="CDM27188.1"/>
    <property type="molecule type" value="Genomic_DNA"/>
</dbReference>
<dbReference type="GO" id="GO:0016020">
    <property type="term" value="C:membrane"/>
    <property type="evidence" value="ECO:0007669"/>
    <property type="project" value="InterPro"/>
</dbReference>
<keyword evidence="1" id="KW-0813">Transport</keyword>
<evidence type="ECO:0000256" key="3">
    <source>
        <dbReference type="ARBA" id="ARBA00022741"/>
    </source>
</evidence>
<organism evidence="9 10">
    <name type="scientific">Penicillium roqueforti (strain FM164)</name>
    <dbReference type="NCBI Taxonomy" id="1365484"/>
    <lineage>
        <taxon>Eukaryota</taxon>
        <taxon>Fungi</taxon>
        <taxon>Dikarya</taxon>
        <taxon>Ascomycota</taxon>
        <taxon>Pezizomycotina</taxon>
        <taxon>Eurotiomycetes</taxon>
        <taxon>Eurotiomycetidae</taxon>
        <taxon>Eurotiales</taxon>
        <taxon>Aspergillaceae</taxon>
        <taxon>Penicillium</taxon>
    </lineage>
</organism>
<accession>W6PSJ0</accession>
<dbReference type="Proteomes" id="UP000030686">
    <property type="component" value="Unassembled WGS sequence"/>
</dbReference>
<keyword evidence="4" id="KW-0067">ATP-binding</keyword>
<feature type="transmembrane region" description="Helical" evidence="7">
    <location>
        <begin position="127"/>
        <end position="145"/>
    </location>
</feature>
<feature type="domain" description="ABC transmembrane type-1" evidence="8">
    <location>
        <begin position="1"/>
        <end position="140"/>
    </location>
</feature>
<evidence type="ECO:0000313" key="9">
    <source>
        <dbReference type="EMBL" id="CDM27188.1"/>
    </source>
</evidence>
<dbReference type="SUPFAM" id="SSF90123">
    <property type="entry name" value="ABC transporter transmembrane region"/>
    <property type="match status" value="1"/>
</dbReference>
<feature type="transmembrane region" description="Helical" evidence="7">
    <location>
        <begin position="6"/>
        <end position="25"/>
    </location>
</feature>
<dbReference type="Pfam" id="PF00664">
    <property type="entry name" value="ABC_membrane"/>
    <property type="match status" value="1"/>
</dbReference>
<evidence type="ECO:0000256" key="5">
    <source>
        <dbReference type="ARBA" id="ARBA00022989"/>
    </source>
</evidence>
<feature type="transmembrane region" description="Helical" evidence="7">
    <location>
        <begin position="94"/>
        <end position="115"/>
    </location>
</feature>
<keyword evidence="2 7" id="KW-0812">Transmembrane</keyword>
<evidence type="ECO:0000256" key="2">
    <source>
        <dbReference type="ARBA" id="ARBA00022692"/>
    </source>
</evidence>
<reference evidence="9" key="1">
    <citation type="journal article" date="2014" name="Nat. Commun.">
        <title>Multiple recent horizontal transfers of a large genomic region in cheese making fungi.</title>
        <authorList>
            <person name="Cheeseman K."/>
            <person name="Ropars J."/>
            <person name="Renault P."/>
            <person name="Dupont J."/>
            <person name="Gouzy J."/>
            <person name="Branca A."/>
            <person name="Abraham A.L."/>
            <person name="Ceppi M."/>
            <person name="Conseiller E."/>
            <person name="Debuchy R."/>
            <person name="Malagnac F."/>
            <person name="Goarin A."/>
            <person name="Silar P."/>
            <person name="Lacoste S."/>
            <person name="Sallet E."/>
            <person name="Bensimon A."/>
            <person name="Giraud T."/>
            <person name="Brygoo Y."/>
        </authorList>
    </citation>
    <scope>NUCLEOTIDE SEQUENCE [LARGE SCALE GENOMIC DNA]</scope>
    <source>
        <strain evidence="9">FM164</strain>
    </source>
</reference>
<keyword evidence="6 7" id="KW-0472">Membrane</keyword>
<proteinExistence type="predicted"/>
<dbReference type="InterPro" id="IPR011527">
    <property type="entry name" value="ABC1_TM_dom"/>
</dbReference>
<protein>
    <submittedName>
        <fullName evidence="9">ABC transporter, transmembrane domain</fullName>
    </submittedName>
</protein>
<keyword evidence="5 7" id="KW-1133">Transmembrane helix</keyword>
<dbReference type="AlphaFoldDB" id="W6PSJ0"/>
<evidence type="ECO:0000256" key="4">
    <source>
        <dbReference type="ARBA" id="ARBA00022840"/>
    </source>
</evidence>
<evidence type="ECO:0000259" key="8">
    <source>
        <dbReference type="PROSITE" id="PS50929"/>
    </source>
</evidence>
<dbReference type="STRING" id="1365484.W6PSJ0"/>
<dbReference type="Gene3D" id="1.20.1560.10">
    <property type="entry name" value="ABC transporter type 1, transmembrane domain"/>
    <property type="match status" value="1"/>
</dbReference>
<gene>
    <name evidence="9" type="ORF">PROQFM164_S01g000997</name>
</gene>
<evidence type="ECO:0000256" key="7">
    <source>
        <dbReference type="SAM" id="Phobius"/>
    </source>
</evidence>
<sequence>MAVMLTVSPYLAITLPFLAALLYVLQKFYLRTSRQLRLLDLEAKSPLYTHFLDTVRGITTLRAFGFVREDIQKNACFLTSSQRPSYLLLMIQEWLNVVLDVVVMLLAVGLITVAVRFHSNSALTGAALYSLLSFGENLAGIVLFWTKLESSLGAIARLKIFNETTKPEDTDGEDIDVPEQWPQRSVVELKGVSEKYAAKDQDDGKTSLTLPDIQLIIGSGEKIAICGPPRSNIHHDGEYYN</sequence>
<keyword evidence="10" id="KW-1185">Reference proteome</keyword>
<keyword evidence="3" id="KW-0547">Nucleotide-binding</keyword>
<dbReference type="InterPro" id="IPR036640">
    <property type="entry name" value="ABC1_TM_sf"/>
</dbReference>
<dbReference type="OrthoDB" id="6500128at2759"/>
<dbReference type="PROSITE" id="PS50929">
    <property type="entry name" value="ABC_TM1F"/>
    <property type="match status" value="1"/>
</dbReference>
<dbReference type="GO" id="GO:0005524">
    <property type="term" value="F:ATP binding"/>
    <property type="evidence" value="ECO:0007669"/>
    <property type="project" value="UniProtKB-KW"/>
</dbReference>
<evidence type="ECO:0000313" key="10">
    <source>
        <dbReference type="Proteomes" id="UP000030686"/>
    </source>
</evidence>
<dbReference type="GO" id="GO:0140359">
    <property type="term" value="F:ABC-type transporter activity"/>
    <property type="evidence" value="ECO:0007669"/>
    <property type="project" value="InterPro"/>
</dbReference>
<name>W6PSJ0_PENRF</name>
<dbReference type="PANTHER" id="PTHR24223">
    <property type="entry name" value="ATP-BINDING CASSETTE SUB-FAMILY C"/>
    <property type="match status" value="1"/>
</dbReference>
<evidence type="ECO:0000256" key="6">
    <source>
        <dbReference type="ARBA" id="ARBA00023136"/>
    </source>
</evidence>
<dbReference type="PANTHER" id="PTHR24223:SF345">
    <property type="entry name" value="ABC MULTIDRUG TRANSPORTER (EUROFUNG)"/>
    <property type="match status" value="1"/>
</dbReference>
<evidence type="ECO:0000256" key="1">
    <source>
        <dbReference type="ARBA" id="ARBA00022448"/>
    </source>
</evidence>